<dbReference type="Proteomes" id="UP001217918">
    <property type="component" value="Unassembled WGS sequence"/>
</dbReference>
<reference evidence="2" key="1">
    <citation type="journal article" date="2023" name="Mol. Plant Microbe Interact.">
        <title>Elucidating the Obligate Nature and Biological Capacity of an Invasive Fungal Corn Pathogen.</title>
        <authorList>
            <person name="MacCready J.S."/>
            <person name="Roggenkamp E.M."/>
            <person name="Gdanetz K."/>
            <person name="Chilvers M.I."/>
        </authorList>
    </citation>
    <scope>NUCLEOTIDE SEQUENCE</scope>
    <source>
        <strain evidence="2">PM02</strain>
    </source>
</reference>
<name>A0AAD9HX65_9PEZI</name>
<keyword evidence="3" id="KW-1185">Reference proteome</keyword>
<sequence>MGGLTRKKREGKRTRRDGRLGGVTTQVAGRLLAEITSSHSSSPLAGDHASWVSARSVSFLPHKPTPCSLCVLHDEASAAFNPPFFPTTDVVTGPLITSKLLGIPSNWSLQPKAS</sequence>
<proteinExistence type="predicted"/>
<dbReference type="EMBL" id="JAQQPM010000001">
    <property type="protein sequence ID" value="KAK2066625.1"/>
    <property type="molecule type" value="Genomic_DNA"/>
</dbReference>
<gene>
    <name evidence="2" type="ORF">P8C59_000427</name>
</gene>
<evidence type="ECO:0000313" key="2">
    <source>
        <dbReference type="EMBL" id="KAK2066625.1"/>
    </source>
</evidence>
<evidence type="ECO:0000313" key="3">
    <source>
        <dbReference type="Proteomes" id="UP001217918"/>
    </source>
</evidence>
<protein>
    <submittedName>
        <fullName evidence="2">Uncharacterized protein</fullName>
    </submittedName>
</protein>
<accession>A0AAD9HX65</accession>
<feature type="region of interest" description="Disordered" evidence="1">
    <location>
        <begin position="1"/>
        <end position="21"/>
    </location>
</feature>
<comment type="caution">
    <text evidence="2">The sequence shown here is derived from an EMBL/GenBank/DDBJ whole genome shotgun (WGS) entry which is preliminary data.</text>
</comment>
<dbReference type="AlphaFoldDB" id="A0AAD9HX65"/>
<organism evidence="2 3">
    <name type="scientific">Phyllachora maydis</name>
    <dbReference type="NCBI Taxonomy" id="1825666"/>
    <lineage>
        <taxon>Eukaryota</taxon>
        <taxon>Fungi</taxon>
        <taxon>Dikarya</taxon>
        <taxon>Ascomycota</taxon>
        <taxon>Pezizomycotina</taxon>
        <taxon>Sordariomycetes</taxon>
        <taxon>Sordariomycetidae</taxon>
        <taxon>Phyllachorales</taxon>
        <taxon>Phyllachoraceae</taxon>
        <taxon>Phyllachora</taxon>
    </lineage>
</organism>
<feature type="compositionally biased region" description="Basic residues" evidence="1">
    <location>
        <begin position="1"/>
        <end position="16"/>
    </location>
</feature>
<evidence type="ECO:0000256" key="1">
    <source>
        <dbReference type="SAM" id="MobiDB-lite"/>
    </source>
</evidence>